<feature type="region of interest" description="Disordered" evidence="4">
    <location>
        <begin position="1"/>
        <end position="70"/>
    </location>
</feature>
<feature type="compositionally biased region" description="Polar residues" evidence="4">
    <location>
        <begin position="59"/>
        <end position="70"/>
    </location>
</feature>
<dbReference type="PANTHER" id="PTHR13992">
    <property type="entry name" value="NUCLEAR RECEPTOR CO-REPRESSOR RELATED NCOR"/>
    <property type="match status" value="1"/>
</dbReference>
<feature type="region of interest" description="Disordered" evidence="4">
    <location>
        <begin position="1444"/>
        <end position="1488"/>
    </location>
</feature>
<feature type="compositionally biased region" description="Basic and acidic residues" evidence="4">
    <location>
        <begin position="1615"/>
        <end position="1636"/>
    </location>
</feature>
<feature type="compositionally biased region" description="Basic and acidic residues" evidence="4">
    <location>
        <begin position="1"/>
        <end position="11"/>
    </location>
</feature>
<dbReference type="GO" id="GO:0032991">
    <property type="term" value="C:protein-containing complex"/>
    <property type="evidence" value="ECO:0007669"/>
    <property type="project" value="UniProtKB-ARBA"/>
</dbReference>
<name>A0A8K0GGF0_IGNLU</name>
<feature type="region of interest" description="Disordered" evidence="4">
    <location>
        <begin position="1615"/>
        <end position="1698"/>
    </location>
</feature>
<dbReference type="Proteomes" id="UP000801492">
    <property type="component" value="Unassembled WGS sequence"/>
</dbReference>
<dbReference type="InterPro" id="IPR031557">
    <property type="entry name" value="N-CoR_GPS2_interact"/>
</dbReference>
<feature type="compositionally biased region" description="Low complexity" evidence="4">
    <location>
        <begin position="1407"/>
        <end position="1422"/>
    </location>
</feature>
<evidence type="ECO:0000256" key="3">
    <source>
        <dbReference type="ARBA" id="ARBA00023054"/>
    </source>
</evidence>
<feature type="compositionally biased region" description="Low complexity" evidence="4">
    <location>
        <begin position="1386"/>
        <end position="1398"/>
    </location>
</feature>
<feature type="region of interest" description="Disordered" evidence="4">
    <location>
        <begin position="633"/>
        <end position="747"/>
    </location>
</feature>
<dbReference type="Gene3D" id="1.20.58.1880">
    <property type="match status" value="1"/>
</dbReference>
<comment type="similarity">
    <text evidence="2">Belongs to the N-CoR nuclear receptor corepressors family.</text>
</comment>
<feature type="compositionally biased region" description="Basic and acidic residues" evidence="4">
    <location>
        <begin position="1458"/>
        <end position="1474"/>
    </location>
</feature>
<dbReference type="PROSITE" id="PS51293">
    <property type="entry name" value="SANT"/>
    <property type="match status" value="1"/>
</dbReference>
<protein>
    <recommendedName>
        <fullName evidence="5">SANT domain-containing protein</fullName>
    </recommendedName>
</protein>
<evidence type="ECO:0000313" key="6">
    <source>
        <dbReference type="EMBL" id="KAF2900807.1"/>
    </source>
</evidence>
<feature type="region of interest" description="Disordered" evidence="4">
    <location>
        <begin position="485"/>
        <end position="505"/>
    </location>
</feature>
<dbReference type="InterPro" id="IPR017884">
    <property type="entry name" value="SANT_dom"/>
</dbReference>
<feature type="region of interest" description="Disordered" evidence="4">
    <location>
        <begin position="1539"/>
        <end position="1559"/>
    </location>
</feature>
<feature type="domain" description="SANT" evidence="5">
    <location>
        <begin position="427"/>
        <end position="478"/>
    </location>
</feature>
<sequence length="1698" mass="192228">METVHSVRIDHGPVQTNTMPYSQRQPPTHRPNHNQQSELYKPSRSPLASTARYPYPVSPQLQTPVSQVSNQRYNVPATPPSFPPAGYREYRQPRISLLHPEYNRAREQLQGGGALIHHMEPMPGQSQPFKKMRLQDQKDMQPLRIDTREQSGAYNPQVEAISPTLPDHIQQEDQVFRSTKDELLQQIGKVDREIAKAEAQIGILKKKQQELEELASKPSTKPETQEDTQPKHQSLAQKIYAENRKKAQNAHAKLDLLGPKVEFPLYNQPSDSSMYQENQRKHLTFKKRLLEYFKKRHAEKETRNTYLTETYSKLMQEWLRKVDKVESGAKRKAKELKNREFFEKVFPELRKQREDKERCNRVGFRAKSEADFEEIMDNLHEQAMEDKKMRSYAVIPPILLDTKERKVAYRNNNGHIVDMEVEYKSRQFLNVWTPSEKEIFKEKYLQHPKNFCVIASYLDRKSVADCVQYYYLSKKTENYKQLLRKSRQRTRSSRNNTQKVNSSANTSVVDILTTGVTTRLQREQQKTTVPQNKDNSDNTMVSLLACASTSVTTSSSASLVNITSVALSNSTPNTNCSTSGNPNSPPTIISSSSSITASTTPPTVTSSTSTSLSSVSVTTTSASNLNSSTAVNVPVAKSPKSTADSAVASGDNVKSFSDFNLYDDARKRDSDNNKIGQDTTDGNISTSGEVQTQGIVNSNKDVEMAEESNISDQSLAASETKKKKERRKDKENAAIESSEDETSDIQDKAEQGQCIVCGSQLGPQLQSRPLIPSHASQYGLREDQVPPNGRVCNTCRCKCVRSRYTHCPLPNCPNSRGRIKRLRSFPQRLLELPSDVRDPILAEFHVPSGVTKCCSACFSRFQRRLGPVEEWPEEEVNQLRNVLTELGANWQLIGERLGKPAQQVRSFYAANRKRLNLEMCLGDRKPALTDEEESGSSTSSCEEPIRERHSSDTASAESPPVVQEQNPQMPMKKEDYDSSATETADEGQTPDHYQSSATITVVNNDGQPRQNTSPLTVKDLMLNVIEFSLMKNAGAQQVQHPPTSGMAPTISSILNNDSNEVTIVSEYNLNNMQPPRSGRNEISITKLVTPLIAATITPVPAPGQVPQPPPPQEHSNRDDLVVFQVQDNREPETLDLSIKKPREPPPPAHAKMPQPQVHRSEAYVGYHQERKSPAVYVSAVPRVQPKLPSPKPANPKAGSITLGTPIINQPRYEGLLRQMTPEPKMGSITQGTPIHVPHMQDKRMYDYHNKRPPMPHNVPPQSANYLTQYRQPAYTVEQQLSSRQIIMNDYITSQQMLGRRNDKSQYYPATSPHRTPPPPQQAQQRQGVIQRHTRPHYPPGHEALSSLVDVAVQQPNLPVPNSPHEGLGKTMADNLMEQPHRFQMIQQHQQQLRQQQQRLEAERRAYHQQQQQQARHQQQVARSDSSTLTAASLIDAIITHQINQAADGGREVVSNSREPPRPGDRLFQSFHRDQPAPQPDNNGERSPSVISVDLESEPGTKNLTIKELAETVISHDFGTRQPGYYHHQDNINEQWKRRIQQHQQKEESKRSATPQQDERQIIRIAQQQKYHVDPLSPPENNHWPDQQNFRRYQQPQSHISALDYVKNRIVEVMRTEDDKKETQDAQHIQDKERNDSPGEMVIDEEKHENEFSSQQQSGFAYPYVAAAHKSDSTANDNSRNSEPKPLLSAQYEPLSDED</sequence>
<dbReference type="SMART" id="SM00717">
    <property type="entry name" value="SANT"/>
    <property type="match status" value="2"/>
</dbReference>
<evidence type="ECO:0000256" key="4">
    <source>
        <dbReference type="SAM" id="MobiDB-lite"/>
    </source>
</evidence>
<dbReference type="SUPFAM" id="SSF46689">
    <property type="entry name" value="Homeodomain-like"/>
    <property type="match status" value="2"/>
</dbReference>
<feature type="region of interest" description="Disordered" evidence="4">
    <location>
        <begin position="1386"/>
        <end position="1424"/>
    </location>
</feature>
<dbReference type="InterPro" id="IPR009057">
    <property type="entry name" value="Homeodomain-like_sf"/>
</dbReference>
<dbReference type="OrthoDB" id="10258692at2759"/>
<evidence type="ECO:0000259" key="5">
    <source>
        <dbReference type="PROSITE" id="PS51293"/>
    </source>
</evidence>
<dbReference type="PANTHER" id="PTHR13992:SF39">
    <property type="entry name" value="SMRTER, ISOFORM G"/>
    <property type="match status" value="1"/>
</dbReference>
<feature type="region of interest" description="Disordered" evidence="4">
    <location>
        <begin position="569"/>
        <end position="612"/>
    </location>
</feature>
<dbReference type="GO" id="GO:0005654">
    <property type="term" value="C:nucleoplasm"/>
    <property type="evidence" value="ECO:0007669"/>
    <property type="project" value="UniProtKB-ARBA"/>
</dbReference>
<feature type="compositionally biased region" description="Basic and acidic residues" evidence="4">
    <location>
        <begin position="1129"/>
        <end position="1143"/>
    </location>
</feature>
<evidence type="ECO:0000256" key="1">
    <source>
        <dbReference type="ARBA" id="ARBA00004123"/>
    </source>
</evidence>
<feature type="region of interest" description="Disordered" evidence="4">
    <location>
        <begin position="1296"/>
        <end position="1342"/>
    </location>
</feature>
<feature type="compositionally biased region" description="Basic and acidic residues" evidence="4">
    <location>
        <begin position="663"/>
        <end position="672"/>
    </location>
</feature>
<dbReference type="Gene3D" id="1.20.5.430">
    <property type="match status" value="1"/>
</dbReference>
<dbReference type="FunFam" id="1.10.10.60:FF:000026">
    <property type="entry name" value="Nuclear receptor corepressor 2 isoform 1"/>
    <property type="match status" value="1"/>
</dbReference>
<feature type="compositionally biased region" description="Basic and acidic residues" evidence="4">
    <location>
        <begin position="1543"/>
        <end position="1559"/>
    </location>
</feature>
<comment type="subcellular location">
    <subcellularLocation>
        <location evidence="1">Nucleus</location>
    </subcellularLocation>
</comment>
<feature type="region of interest" description="Disordered" evidence="4">
    <location>
        <begin position="212"/>
        <end position="234"/>
    </location>
</feature>
<feature type="compositionally biased region" description="Polar residues" evidence="4">
    <location>
        <begin position="14"/>
        <end position="26"/>
    </location>
</feature>
<dbReference type="EMBL" id="VTPC01001983">
    <property type="protein sequence ID" value="KAF2900807.1"/>
    <property type="molecule type" value="Genomic_DNA"/>
</dbReference>
<dbReference type="InterPro" id="IPR001005">
    <property type="entry name" value="SANT/Myb"/>
</dbReference>
<dbReference type="InterPro" id="IPR051571">
    <property type="entry name" value="N-CoR_corepressor"/>
</dbReference>
<dbReference type="GO" id="GO:0006357">
    <property type="term" value="P:regulation of transcription by RNA polymerase II"/>
    <property type="evidence" value="ECO:0007669"/>
    <property type="project" value="TreeGrafter"/>
</dbReference>
<organism evidence="6 7">
    <name type="scientific">Ignelater luminosus</name>
    <name type="common">Cucubano</name>
    <name type="synonym">Pyrophorus luminosus</name>
    <dbReference type="NCBI Taxonomy" id="2038154"/>
    <lineage>
        <taxon>Eukaryota</taxon>
        <taxon>Metazoa</taxon>
        <taxon>Ecdysozoa</taxon>
        <taxon>Arthropoda</taxon>
        <taxon>Hexapoda</taxon>
        <taxon>Insecta</taxon>
        <taxon>Pterygota</taxon>
        <taxon>Neoptera</taxon>
        <taxon>Endopterygota</taxon>
        <taxon>Coleoptera</taxon>
        <taxon>Polyphaga</taxon>
        <taxon>Elateriformia</taxon>
        <taxon>Elateroidea</taxon>
        <taxon>Elateridae</taxon>
        <taxon>Agrypninae</taxon>
        <taxon>Pyrophorini</taxon>
        <taxon>Ignelater</taxon>
    </lineage>
</organism>
<comment type="caution">
    <text evidence="6">The sequence shown here is derived from an EMBL/GenBank/DDBJ whole genome shotgun (WGS) entry which is preliminary data.</text>
</comment>
<dbReference type="GO" id="GO:0000785">
    <property type="term" value="C:chromatin"/>
    <property type="evidence" value="ECO:0007669"/>
    <property type="project" value="TreeGrafter"/>
</dbReference>
<gene>
    <name evidence="6" type="ORF">ILUMI_05346</name>
</gene>
<accession>A0A8K0GGF0</accession>
<proteinExistence type="inferred from homology"/>
<feature type="compositionally biased region" description="Polar residues" evidence="4">
    <location>
        <begin position="708"/>
        <end position="717"/>
    </location>
</feature>
<evidence type="ECO:0000256" key="2">
    <source>
        <dbReference type="ARBA" id="ARBA00010097"/>
    </source>
</evidence>
<keyword evidence="3" id="KW-0175">Coiled coil</keyword>
<evidence type="ECO:0000313" key="7">
    <source>
        <dbReference type="Proteomes" id="UP000801492"/>
    </source>
</evidence>
<feature type="region of interest" description="Disordered" evidence="4">
    <location>
        <begin position="926"/>
        <end position="993"/>
    </location>
</feature>
<reference evidence="6" key="1">
    <citation type="submission" date="2019-08" db="EMBL/GenBank/DDBJ databases">
        <title>The genome of the North American firefly Photinus pyralis.</title>
        <authorList>
            <consortium name="Photinus pyralis genome working group"/>
            <person name="Fallon T.R."/>
            <person name="Sander Lower S.E."/>
            <person name="Weng J.-K."/>
        </authorList>
    </citation>
    <scope>NUCLEOTIDE SEQUENCE</scope>
    <source>
        <strain evidence="6">TRF0915ILg1</strain>
        <tissue evidence="6">Whole body</tissue>
    </source>
</reference>
<dbReference type="Pfam" id="PF15784">
    <property type="entry name" value="GPS2_interact"/>
    <property type="match status" value="1"/>
</dbReference>
<feature type="region of interest" description="Disordered" evidence="4">
    <location>
        <begin position="1129"/>
        <end position="1156"/>
    </location>
</feature>
<dbReference type="Gene3D" id="1.10.10.60">
    <property type="entry name" value="Homeodomain-like"/>
    <property type="match status" value="1"/>
</dbReference>
<keyword evidence="7" id="KW-1185">Reference proteome</keyword>
<feature type="compositionally biased region" description="Polar residues" evidence="4">
    <location>
        <begin position="1479"/>
        <end position="1488"/>
    </location>
</feature>
<feature type="compositionally biased region" description="Polar residues" evidence="4">
    <location>
        <begin position="673"/>
        <end position="699"/>
    </location>
</feature>